<evidence type="ECO:0000256" key="1">
    <source>
        <dbReference type="SAM" id="Phobius"/>
    </source>
</evidence>
<dbReference type="EMBL" id="FOKI01000011">
    <property type="protein sequence ID" value="SFB08527.1"/>
    <property type="molecule type" value="Genomic_DNA"/>
</dbReference>
<keyword evidence="1" id="KW-0472">Membrane</keyword>
<reference evidence="2 3" key="1">
    <citation type="submission" date="2016-10" db="EMBL/GenBank/DDBJ databases">
        <authorList>
            <person name="de Groot N.N."/>
        </authorList>
    </citation>
    <scope>NUCLEOTIDE SEQUENCE [LARGE SCALE GENOMIC DNA]</scope>
    <source>
        <strain evidence="2 3">DSM 12271</strain>
    </source>
</reference>
<evidence type="ECO:0000313" key="3">
    <source>
        <dbReference type="Proteomes" id="UP000198619"/>
    </source>
</evidence>
<sequence length="71" mass="8003">MTNYVCPTIDCNLIENTEDEAWVLVFMAVLLAIGVTWFIGMSVWCLANGYGGFTGNYEIVQWGLKVNFECK</sequence>
<name>A0A1I0Y6R6_9CLOT</name>
<accession>A0A1I0Y6R6</accession>
<keyword evidence="1" id="KW-0812">Transmembrane</keyword>
<protein>
    <submittedName>
        <fullName evidence="2">Uncharacterized protein</fullName>
    </submittedName>
</protein>
<dbReference type="Proteomes" id="UP000198619">
    <property type="component" value="Unassembled WGS sequence"/>
</dbReference>
<organism evidence="2 3">
    <name type="scientific">Clostridium frigidicarnis</name>
    <dbReference type="NCBI Taxonomy" id="84698"/>
    <lineage>
        <taxon>Bacteria</taxon>
        <taxon>Bacillati</taxon>
        <taxon>Bacillota</taxon>
        <taxon>Clostridia</taxon>
        <taxon>Eubacteriales</taxon>
        <taxon>Clostridiaceae</taxon>
        <taxon>Clostridium</taxon>
    </lineage>
</organism>
<keyword evidence="1" id="KW-1133">Transmembrane helix</keyword>
<dbReference type="AlphaFoldDB" id="A0A1I0Y6R6"/>
<proteinExistence type="predicted"/>
<keyword evidence="3" id="KW-1185">Reference proteome</keyword>
<dbReference type="OrthoDB" id="3733746at2"/>
<evidence type="ECO:0000313" key="2">
    <source>
        <dbReference type="EMBL" id="SFB08527.1"/>
    </source>
</evidence>
<feature type="transmembrane region" description="Helical" evidence="1">
    <location>
        <begin position="22"/>
        <end position="47"/>
    </location>
</feature>
<gene>
    <name evidence="2" type="ORF">SAMN04488528_101150</name>
</gene>
<dbReference type="STRING" id="84698.SAMN04488528_101150"/>
<dbReference type="RefSeq" id="WP_090040648.1">
    <property type="nucleotide sequence ID" value="NZ_FOKI01000011.1"/>
</dbReference>